<evidence type="ECO:0000313" key="2">
    <source>
        <dbReference type="Proteomes" id="UP000669179"/>
    </source>
</evidence>
<dbReference type="Gene3D" id="3.90.226.10">
    <property type="entry name" value="2-enoyl-CoA Hydratase, Chain A, domain 1"/>
    <property type="match status" value="1"/>
</dbReference>
<reference evidence="1" key="1">
    <citation type="submission" date="2021-03" db="EMBL/GenBank/DDBJ databases">
        <authorList>
            <person name="Kanchanasin P."/>
            <person name="Saeng-In P."/>
            <person name="Phongsopitanun W."/>
            <person name="Yuki M."/>
            <person name="Kudo T."/>
            <person name="Ohkuma M."/>
            <person name="Tanasupawat S."/>
        </authorList>
    </citation>
    <scope>NUCLEOTIDE SEQUENCE</scope>
    <source>
        <strain evidence="1">GKU 128</strain>
    </source>
</reference>
<dbReference type="RefSeq" id="WP_208253149.1">
    <property type="nucleotide sequence ID" value="NZ_JAGEOJ010000001.1"/>
</dbReference>
<dbReference type="EMBL" id="JAGEOJ010000001">
    <property type="protein sequence ID" value="MBO2445527.1"/>
    <property type="molecule type" value="Genomic_DNA"/>
</dbReference>
<dbReference type="PANTHER" id="PTHR11941">
    <property type="entry name" value="ENOYL-COA HYDRATASE-RELATED"/>
    <property type="match status" value="1"/>
</dbReference>
<dbReference type="GO" id="GO:0006635">
    <property type="term" value="P:fatty acid beta-oxidation"/>
    <property type="evidence" value="ECO:0007669"/>
    <property type="project" value="TreeGrafter"/>
</dbReference>
<dbReference type="PANTHER" id="PTHR11941:SF54">
    <property type="entry name" value="ENOYL-COA HYDRATASE, MITOCHONDRIAL"/>
    <property type="match status" value="1"/>
</dbReference>
<comment type="caution">
    <text evidence="1">The sequence shown here is derived from an EMBL/GenBank/DDBJ whole genome shotgun (WGS) entry which is preliminary data.</text>
</comment>
<keyword evidence="2" id="KW-1185">Reference proteome</keyword>
<dbReference type="Proteomes" id="UP000669179">
    <property type="component" value="Unassembled WGS sequence"/>
</dbReference>
<dbReference type="CDD" id="cd06558">
    <property type="entry name" value="crotonase-like"/>
    <property type="match status" value="1"/>
</dbReference>
<dbReference type="SUPFAM" id="SSF52096">
    <property type="entry name" value="ClpP/crotonase"/>
    <property type="match status" value="1"/>
</dbReference>
<name>A0A939P5D9_9ACTN</name>
<dbReference type="GO" id="GO:0003824">
    <property type="term" value="F:catalytic activity"/>
    <property type="evidence" value="ECO:0007669"/>
    <property type="project" value="UniProtKB-ARBA"/>
</dbReference>
<dbReference type="InterPro" id="IPR029045">
    <property type="entry name" value="ClpP/crotonase-like_dom_sf"/>
</dbReference>
<gene>
    <name evidence="1" type="ORF">J4573_00325</name>
</gene>
<accession>A0A939P5D9</accession>
<protein>
    <submittedName>
        <fullName evidence="1">Enoyl-CoA hydratase/isomerase family protein</fullName>
    </submittedName>
</protein>
<proteinExistence type="predicted"/>
<dbReference type="AlphaFoldDB" id="A0A939P5D9"/>
<dbReference type="Pfam" id="PF00378">
    <property type="entry name" value="ECH_1"/>
    <property type="match status" value="1"/>
</dbReference>
<dbReference type="InterPro" id="IPR001753">
    <property type="entry name" value="Enoyl-CoA_hydra/iso"/>
</dbReference>
<sequence>MIEVDVVGGIAVVRLAHGKVNALDLEFCQAIERTMRDLDEGDARGVVLTGSGRAFSAGVDLKRVVEGGGAYVKEYLPALGGAFRAIFDLGKPVVAGINGHAIAGGCVLAAACDHRVMAGGTIGVPELLVGVPFPRSALEIMGFAVGSVRARQLILDGANHDAGAALELGLVDEVCEPDALTERALSAVGKLAAIPADTFRHTKAQFRREANARIDAIDEPMVEELWARAATDGRIQAFMDRTVSPRRGTESG</sequence>
<organism evidence="1 2">
    <name type="scientific">Actinomadura barringtoniae</name>
    <dbReference type="NCBI Taxonomy" id="1427535"/>
    <lineage>
        <taxon>Bacteria</taxon>
        <taxon>Bacillati</taxon>
        <taxon>Actinomycetota</taxon>
        <taxon>Actinomycetes</taxon>
        <taxon>Streptosporangiales</taxon>
        <taxon>Thermomonosporaceae</taxon>
        <taxon>Actinomadura</taxon>
    </lineage>
</organism>
<evidence type="ECO:0000313" key="1">
    <source>
        <dbReference type="EMBL" id="MBO2445527.1"/>
    </source>
</evidence>